<evidence type="ECO:0000313" key="3">
    <source>
        <dbReference type="EMBL" id="PAA50623.1"/>
    </source>
</evidence>
<keyword evidence="2" id="KW-0812">Transmembrane</keyword>
<feature type="non-terminal residue" evidence="4">
    <location>
        <position position="1"/>
    </location>
</feature>
<evidence type="ECO:0000256" key="2">
    <source>
        <dbReference type="SAM" id="Phobius"/>
    </source>
</evidence>
<feature type="region of interest" description="Disordered" evidence="1">
    <location>
        <begin position="1"/>
        <end position="25"/>
    </location>
</feature>
<organism evidence="4 5">
    <name type="scientific">Macrostomum lignano</name>
    <dbReference type="NCBI Taxonomy" id="282301"/>
    <lineage>
        <taxon>Eukaryota</taxon>
        <taxon>Metazoa</taxon>
        <taxon>Spiralia</taxon>
        <taxon>Lophotrochozoa</taxon>
        <taxon>Platyhelminthes</taxon>
        <taxon>Rhabditophora</taxon>
        <taxon>Macrostomorpha</taxon>
        <taxon>Macrostomida</taxon>
        <taxon>Macrostomidae</taxon>
        <taxon>Macrostomum</taxon>
    </lineage>
</organism>
<keyword evidence="2" id="KW-1133">Transmembrane helix</keyword>
<evidence type="ECO:0000256" key="1">
    <source>
        <dbReference type="SAM" id="MobiDB-lite"/>
    </source>
</evidence>
<keyword evidence="5" id="KW-1185">Reference proteome</keyword>
<feature type="compositionally biased region" description="Polar residues" evidence="1">
    <location>
        <begin position="1"/>
        <end position="21"/>
    </location>
</feature>
<proteinExistence type="predicted"/>
<keyword evidence="2" id="KW-0472">Membrane</keyword>
<sequence length="201" mass="21960">QPKGNLPQSPGLSQTKMTGKRQQPDPFDYPSSLAFGIIVGYALALLFAVIIAAIRRKNCCKIVGPSSDNYHLVRLERTEVEPLTSTPGREVESNTDSPTRVANIAVAQTTEPTVANADIVTVELALTGSETERETTAAAEPDEVETEDEVKRLRRLTEQLDAILDEFNADETDDRIVLELAQEIVSTAIRQAVEICHAESN</sequence>
<feature type="transmembrane region" description="Helical" evidence="2">
    <location>
        <begin position="33"/>
        <end position="54"/>
    </location>
</feature>
<reference evidence="4 5" key="1">
    <citation type="submission" date="2017-06" db="EMBL/GenBank/DDBJ databases">
        <title>A platform for efficient transgenesis in Macrostomum lignano, a flatworm model organism for stem cell research.</title>
        <authorList>
            <person name="Berezikov E."/>
        </authorList>
    </citation>
    <scope>NUCLEOTIDE SEQUENCE [LARGE SCALE GENOMIC DNA]</scope>
    <source>
        <strain evidence="4">DV1</strain>
        <tissue evidence="4">Whole organism</tissue>
    </source>
</reference>
<dbReference type="EMBL" id="NIVC01003597">
    <property type="protein sequence ID" value="PAA50623.1"/>
    <property type="molecule type" value="Genomic_DNA"/>
</dbReference>
<feature type="region of interest" description="Disordered" evidence="1">
    <location>
        <begin position="129"/>
        <end position="149"/>
    </location>
</feature>
<gene>
    <name evidence="4" type="ORF">BOX15_Mlig016373g1</name>
    <name evidence="3" type="ORF">BOX15_Mlig016373g2</name>
</gene>
<name>A0A267F8Z7_9PLAT</name>
<dbReference type="Proteomes" id="UP000215902">
    <property type="component" value="Unassembled WGS sequence"/>
</dbReference>
<dbReference type="AlphaFoldDB" id="A0A267F8Z7"/>
<comment type="caution">
    <text evidence="4">The sequence shown here is derived from an EMBL/GenBank/DDBJ whole genome shotgun (WGS) entry which is preliminary data.</text>
</comment>
<accession>A0A267F8Z7</accession>
<dbReference type="EMBL" id="NIVC01001255">
    <property type="protein sequence ID" value="PAA70251.1"/>
    <property type="molecule type" value="Genomic_DNA"/>
</dbReference>
<protein>
    <submittedName>
        <fullName evidence="4">Uncharacterized protein</fullName>
    </submittedName>
</protein>
<evidence type="ECO:0000313" key="4">
    <source>
        <dbReference type="EMBL" id="PAA70251.1"/>
    </source>
</evidence>
<evidence type="ECO:0000313" key="5">
    <source>
        <dbReference type="Proteomes" id="UP000215902"/>
    </source>
</evidence>